<reference evidence="2" key="1">
    <citation type="journal article" date="2013" name="PLoS ONE">
        <title>Direct detection of alternative open reading frames translation products in human significantly expands the proteome.</title>
        <authorList>
            <person name="Vanderperre B."/>
            <person name="Lucier J.-F."/>
            <person name="Motard J."/>
            <person name="Tremblay G."/>
            <person name="Vanderperre S."/>
            <person name="Wisztorski M."/>
            <person name="Salzet M."/>
            <person name="Boisvert F.-M."/>
            <person name="Roucou X."/>
        </authorList>
    </citation>
    <scope>NUCLEOTIDE SEQUENCE</scope>
</reference>
<dbReference type="AlphaFoldDB" id="L8EA23"/>
<evidence type="ECO:0000313" key="2">
    <source>
        <dbReference type="EMBL" id="CCQ43198.1"/>
    </source>
</evidence>
<feature type="compositionally biased region" description="Polar residues" evidence="1">
    <location>
        <begin position="13"/>
        <end position="27"/>
    </location>
</feature>
<evidence type="ECO:0000256" key="1">
    <source>
        <dbReference type="SAM" id="MobiDB-lite"/>
    </source>
</evidence>
<dbReference type="ChiTaRS" id="SORL1">
    <property type="organism name" value="human"/>
</dbReference>
<name>L8EA23_HUMAN</name>
<accession>L8EA23</accession>
<gene>
    <name evidence="2" type="primary">SORL1</name>
</gene>
<dbReference type="EMBL" id="HF583701">
    <property type="protein sequence ID" value="CCQ43198.1"/>
    <property type="molecule type" value="Genomic_DNA"/>
</dbReference>
<sequence length="84" mass="8714">MIAAIILMKPTAKTPQKPQTAPATSSFGVRMATASPTDGNVTGRTTVGTGLMRRIVEIHIFFPSRLLGPPRVCPITTAAAVGPA</sequence>
<proteinExistence type="predicted"/>
<dbReference type="PeptideAtlas" id="L8EA23"/>
<dbReference type="OrthoDB" id="443634at2759"/>
<organism evidence="2">
    <name type="scientific">Homo sapiens</name>
    <name type="common">Human</name>
    <dbReference type="NCBI Taxonomy" id="9606"/>
    <lineage>
        <taxon>Eukaryota</taxon>
        <taxon>Metazoa</taxon>
        <taxon>Chordata</taxon>
        <taxon>Craniata</taxon>
        <taxon>Vertebrata</taxon>
        <taxon>Euteleostomi</taxon>
        <taxon>Mammalia</taxon>
        <taxon>Eutheria</taxon>
        <taxon>Euarchontoglires</taxon>
        <taxon>Primates</taxon>
        <taxon>Haplorrhini</taxon>
        <taxon>Catarrhini</taxon>
        <taxon>Hominidae</taxon>
        <taxon>Homo</taxon>
    </lineage>
</organism>
<feature type="region of interest" description="Disordered" evidence="1">
    <location>
        <begin position="13"/>
        <end position="45"/>
    </location>
</feature>
<protein>
    <submittedName>
        <fullName evidence="2">Alternative protein SORL1</fullName>
    </submittedName>
</protein>